<sequence>MRPPSRMLAVARLILGQTQAEVAADSGISPRTIYMIEKGAAGIASVEKLVRYYSKRGVIFLAPNGAEGWGIRANFVVGYYDDERLGN</sequence>
<dbReference type="EMBL" id="QFBC01000010">
    <property type="protein sequence ID" value="PWE54418.1"/>
    <property type="molecule type" value="Genomic_DNA"/>
</dbReference>
<dbReference type="Pfam" id="PF01381">
    <property type="entry name" value="HTH_3"/>
    <property type="match status" value="1"/>
</dbReference>
<feature type="domain" description="HTH cro/C1-type" evidence="1">
    <location>
        <begin position="8"/>
        <end position="51"/>
    </location>
</feature>
<dbReference type="OrthoDB" id="8371471at2"/>
<protein>
    <submittedName>
        <fullName evidence="2">XRE family transcriptional regulator</fullName>
    </submittedName>
</protein>
<name>A0A2U2DM77_9HYPH</name>
<evidence type="ECO:0000313" key="2">
    <source>
        <dbReference type="EMBL" id="PWE54418.1"/>
    </source>
</evidence>
<dbReference type="InterPro" id="IPR001387">
    <property type="entry name" value="Cro/C1-type_HTH"/>
</dbReference>
<organism evidence="2 3">
    <name type="scientific">Metarhizobium album</name>
    <dbReference type="NCBI Taxonomy" id="2182425"/>
    <lineage>
        <taxon>Bacteria</taxon>
        <taxon>Pseudomonadati</taxon>
        <taxon>Pseudomonadota</taxon>
        <taxon>Alphaproteobacteria</taxon>
        <taxon>Hyphomicrobiales</taxon>
        <taxon>Rhizobiaceae</taxon>
        <taxon>Metarhizobium</taxon>
    </lineage>
</organism>
<accession>A0A2U2DM77</accession>
<dbReference type="AlphaFoldDB" id="A0A2U2DM77"/>
<comment type="caution">
    <text evidence="2">The sequence shown here is derived from an EMBL/GenBank/DDBJ whole genome shotgun (WGS) entry which is preliminary data.</text>
</comment>
<dbReference type="SUPFAM" id="SSF47413">
    <property type="entry name" value="lambda repressor-like DNA-binding domains"/>
    <property type="match status" value="1"/>
</dbReference>
<dbReference type="Proteomes" id="UP000245252">
    <property type="component" value="Unassembled WGS sequence"/>
</dbReference>
<dbReference type="SMART" id="SM00530">
    <property type="entry name" value="HTH_XRE"/>
    <property type="match status" value="1"/>
</dbReference>
<proteinExistence type="predicted"/>
<evidence type="ECO:0000259" key="1">
    <source>
        <dbReference type="PROSITE" id="PS50943"/>
    </source>
</evidence>
<dbReference type="InterPro" id="IPR010982">
    <property type="entry name" value="Lambda_DNA-bd_dom_sf"/>
</dbReference>
<dbReference type="GO" id="GO:0003677">
    <property type="term" value="F:DNA binding"/>
    <property type="evidence" value="ECO:0007669"/>
    <property type="project" value="InterPro"/>
</dbReference>
<gene>
    <name evidence="2" type="ORF">DEM27_20120</name>
</gene>
<dbReference type="PROSITE" id="PS50943">
    <property type="entry name" value="HTH_CROC1"/>
    <property type="match status" value="1"/>
</dbReference>
<dbReference type="Gene3D" id="1.10.260.40">
    <property type="entry name" value="lambda repressor-like DNA-binding domains"/>
    <property type="match status" value="1"/>
</dbReference>
<dbReference type="CDD" id="cd00093">
    <property type="entry name" value="HTH_XRE"/>
    <property type="match status" value="1"/>
</dbReference>
<reference evidence="2 3" key="1">
    <citation type="submission" date="2018-05" db="EMBL/GenBank/DDBJ databases">
        <title>The draft genome of strain NS-104.</title>
        <authorList>
            <person name="Hang P."/>
            <person name="Jiang J."/>
        </authorList>
    </citation>
    <scope>NUCLEOTIDE SEQUENCE [LARGE SCALE GENOMIC DNA]</scope>
    <source>
        <strain evidence="2 3">NS-104</strain>
    </source>
</reference>
<keyword evidence="3" id="KW-1185">Reference proteome</keyword>
<evidence type="ECO:0000313" key="3">
    <source>
        <dbReference type="Proteomes" id="UP000245252"/>
    </source>
</evidence>